<dbReference type="InterPro" id="IPR013766">
    <property type="entry name" value="Thioredoxin_domain"/>
</dbReference>
<evidence type="ECO:0000259" key="5">
    <source>
        <dbReference type="PROSITE" id="PS51352"/>
    </source>
</evidence>
<proteinExistence type="predicted"/>
<dbReference type="InterPro" id="IPR036249">
    <property type="entry name" value="Thioredoxin-like_sf"/>
</dbReference>
<evidence type="ECO:0000313" key="7">
    <source>
        <dbReference type="Proteomes" id="UP001501682"/>
    </source>
</evidence>
<dbReference type="PROSITE" id="PS51352">
    <property type="entry name" value="THIOREDOXIN_2"/>
    <property type="match status" value="1"/>
</dbReference>
<dbReference type="InterPro" id="IPR050553">
    <property type="entry name" value="Thioredoxin_ResA/DsbE_sf"/>
</dbReference>
<organism evidence="6 7">
    <name type="scientific">Winogradskyella damuponensis</name>
    <dbReference type="NCBI Taxonomy" id="943939"/>
    <lineage>
        <taxon>Bacteria</taxon>
        <taxon>Pseudomonadati</taxon>
        <taxon>Bacteroidota</taxon>
        <taxon>Flavobacteriia</taxon>
        <taxon>Flavobacteriales</taxon>
        <taxon>Flavobacteriaceae</taxon>
        <taxon>Winogradskyella</taxon>
    </lineage>
</organism>
<feature type="domain" description="Thioredoxin" evidence="5">
    <location>
        <begin position="29"/>
        <end position="171"/>
    </location>
</feature>
<evidence type="ECO:0000313" key="6">
    <source>
        <dbReference type="EMBL" id="GAA4242192.1"/>
    </source>
</evidence>
<dbReference type="SUPFAM" id="SSF52833">
    <property type="entry name" value="Thioredoxin-like"/>
    <property type="match status" value="1"/>
</dbReference>
<evidence type="ECO:0000256" key="3">
    <source>
        <dbReference type="ARBA" id="ARBA00023157"/>
    </source>
</evidence>
<reference evidence="7" key="1">
    <citation type="journal article" date="2019" name="Int. J. Syst. Evol. Microbiol.">
        <title>The Global Catalogue of Microorganisms (GCM) 10K type strain sequencing project: providing services to taxonomists for standard genome sequencing and annotation.</title>
        <authorList>
            <consortium name="The Broad Institute Genomics Platform"/>
            <consortium name="The Broad Institute Genome Sequencing Center for Infectious Disease"/>
            <person name="Wu L."/>
            <person name="Ma J."/>
        </authorList>
    </citation>
    <scope>NUCLEOTIDE SEQUENCE [LARGE SCALE GENOMIC DNA]</scope>
    <source>
        <strain evidence="7">JCM 17633</strain>
    </source>
</reference>
<evidence type="ECO:0000256" key="4">
    <source>
        <dbReference type="ARBA" id="ARBA00023284"/>
    </source>
</evidence>
<sequence length="171" mass="20121">MKRNIIRLIILTFLTTNIYAQKPIKAQKKMIGNKIENIEFTDYIENIPNSIEFNDKFKVLEFWATWCKPCLEAVPHLNELKTEFNNETNLVFLSITYETPEKAQKILEKINFETIVVSDQTKKIHNDLKIENNGMMILPRTVLIDDSNKIVWYGTPTELNSELILKFLRKE</sequence>
<dbReference type="EMBL" id="BAABCB010000012">
    <property type="protein sequence ID" value="GAA4242192.1"/>
    <property type="molecule type" value="Genomic_DNA"/>
</dbReference>
<dbReference type="Gene3D" id="3.40.30.10">
    <property type="entry name" value="Glutaredoxin"/>
    <property type="match status" value="1"/>
</dbReference>
<protein>
    <recommendedName>
        <fullName evidence="5">Thioredoxin domain-containing protein</fullName>
    </recommendedName>
</protein>
<keyword evidence="7" id="KW-1185">Reference proteome</keyword>
<gene>
    <name evidence="6" type="ORF">GCM10022292_11430</name>
</gene>
<dbReference type="InterPro" id="IPR000866">
    <property type="entry name" value="AhpC/TSA"/>
</dbReference>
<comment type="caution">
    <text evidence="6">The sequence shown here is derived from an EMBL/GenBank/DDBJ whole genome shotgun (WGS) entry which is preliminary data.</text>
</comment>
<dbReference type="PANTHER" id="PTHR42852:SF6">
    <property type="entry name" value="THIOL:DISULFIDE INTERCHANGE PROTEIN DSBE"/>
    <property type="match status" value="1"/>
</dbReference>
<keyword evidence="3" id="KW-1015">Disulfide bond</keyword>
<dbReference type="RefSeq" id="WP_344713219.1">
    <property type="nucleotide sequence ID" value="NZ_BAABCB010000012.1"/>
</dbReference>
<accession>A0ABP8CR35</accession>
<name>A0ABP8CR35_9FLAO</name>
<dbReference type="CDD" id="cd02966">
    <property type="entry name" value="TlpA_like_family"/>
    <property type="match status" value="1"/>
</dbReference>
<dbReference type="PANTHER" id="PTHR42852">
    <property type="entry name" value="THIOL:DISULFIDE INTERCHANGE PROTEIN DSBE"/>
    <property type="match status" value="1"/>
</dbReference>
<evidence type="ECO:0000256" key="2">
    <source>
        <dbReference type="ARBA" id="ARBA00022748"/>
    </source>
</evidence>
<dbReference type="Proteomes" id="UP001501682">
    <property type="component" value="Unassembled WGS sequence"/>
</dbReference>
<keyword evidence="2" id="KW-0201">Cytochrome c-type biogenesis</keyword>
<dbReference type="Pfam" id="PF00578">
    <property type="entry name" value="AhpC-TSA"/>
    <property type="match status" value="1"/>
</dbReference>
<keyword evidence="4" id="KW-0676">Redox-active center</keyword>
<evidence type="ECO:0000256" key="1">
    <source>
        <dbReference type="ARBA" id="ARBA00004196"/>
    </source>
</evidence>
<comment type="subcellular location">
    <subcellularLocation>
        <location evidence="1">Cell envelope</location>
    </subcellularLocation>
</comment>